<protein>
    <recommendedName>
        <fullName evidence="4">Lipoprotein</fullName>
    </recommendedName>
</protein>
<reference evidence="2 3" key="1">
    <citation type="submission" date="2017-02" db="EMBL/GenBank/DDBJ databases">
        <authorList>
            <person name="Peterson S.W."/>
        </authorList>
    </citation>
    <scope>NUCLEOTIDE SEQUENCE [LARGE SCALE GENOMIC DNA]</scope>
    <source>
        <strain evidence="2 3">DSM 22323</strain>
    </source>
</reference>
<name>A0A1T5GIJ9_9FLAO</name>
<evidence type="ECO:0008006" key="4">
    <source>
        <dbReference type="Google" id="ProtNLM"/>
    </source>
</evidence>
<proteinExistence type="predicted"/>
<feature type="compositionally biased region" description="Low complexity" evidence="1">
    <location>
        <begin position="24"/>
        <end position="46"/>
    </location>
</feature>
<dbReference type="RefSeq" id="WP_144038398.1">
    <property type="nucleotide sequence ID" value="NZ_FUYZ01000012.1"/>
</dbReference>
<dbReference type="STRING" id="619805.SAMN05660477_02886"/>
<sequence length="160" mass="17234">MIRPILLTTILSLGILSCEAQKKTTTSTSNSSSTSTSTSSQSTNTSGLKKVNIDMGDYQQIAGTDLSIKYNGIIEDSRCPEGMTCVWAGVAVAELEVMTPSSRPRTIQLATTEMESRGLKKSETVYGYDISLKTVSPYPSKNEKPAGTKNSIGLEIQKQK</sequence>
<feature type="region of interest" description="Disordered" evidence="1">
    <location>
        <begin position="24"/>
        <end position="48"/>
    </location>
</feature>
<gene>
    <name evidence="2" type="ORF">SAMN05660477_02886</name>
</gene>
<evidence type="ECO:0000313" key="2">
    <source>
        <dbReference type="EMBL" id="SKC08238.1"/>
    </source>
</evidence>
<evidence type="ECO:0000313" key="3">
    <source>
        <dbReference type="Proteomes" id="UP000191112"/>
    </source>
</evidence>
<feature type="region of interest" description="Disordered" evidence="1">
    <location>
        <begin position="137"/>
        <end position="160"/>
    </location>
</feature>
<accession>A0A1T5GIJ9</accession>
<dbReference type="OrthoDB" id="163809at2"/>
<keyword evidence="3" id="KW-1185">Reference proteome</keyword>
<dbReference type="PROSITE" id="PS51257">
    <property type="entry name" value="PROKAR_LIPOPROTEIN"/>
    <property type="match status" value="1"/>
</dbReference>
<dbReference type="Proteomes" id="UP000191112">
    <property type="component" value="Unassembled WGS sequence"/>
</dbReference>
<evidence type="ECO:0000256" key="1">
    <source>
        <dbReference type="SAM" id="MobiDB-lite"/>
    </source>
</evidence>
<organism evidence="2 3">
    <name type="scientific">Soonwooa buanensis</name>
    <dbReference type="NCBI Taxonomy" id="619805"/>
    <lineage>
        <taxon>Bacteria</taxon>
        <taxon>Pseudomonadati</taxon>
        <taxon>Bacteroidota</taxon>
        <taxon>Flavobacteriia</taxon>
        <taxon>Flavobacteriales</taxon>
        <taxon>Weeksellaceae</taxon>
        <taxon>Chryseobacterium group</taxon>
        <taxon>Soonwooa</taxon>
    </lineage>
</organism>
<dbReference type="AlphaFoldDB" id="A0A1T5GIJ9"/>
<dbReference type="EMBL" id="FUYZ01000012">
    <property type="protein sequence ID" value="SKC08238.1"/>
    <property type="molecule type" value="Genomic_DNA"/>
</dbReference>